<reference evidence="1" key="1">
    <citation type="submission" date="2022-04" db="EMBL/GenBank/DDBJ databases">
        <title>Genome of the entomopathogenic fungus Entomophthora muscae.</title>
        <authorList>
            <person name="Elya C."/>
            <person name="Lovett B.R."/>
            <person name="Lee E."/>
            <person name="Macias A.M."/>
            <person name="Hajek A.E."/>
            <person name="De Bivort B.L."/>
            <person name="Kasson M.T."/>
            <person name="De Fine Licht H.H."/>
            <person name="Stajich J.E."/>
        </authorList>
    </citation>
    <scope>NUCLEOTIDE SEQUENCE</scope>
    <source>
        <strain evidence="1">Berkeley</strain>
    </source>
</reference>
<accession>A0ACC2SF88</accession>
<protein>
    <submittedName>
        <fullName evidence="1">Uncharacterized protein</fullName>
    </submittedName>
</protein>
<keyword evidence="2" id="KW-1185">Reference proteome</keyword>
<dbReference type="Proteomes" id="UP001165960">
    <property type="component" value="Unassembled WGS sequence"/>
</dbReference>
<evidence type="ECO:0000313" key="1">
    <source>
        <dbReference type="EMBL" id="KAJ9061000.1"/>
    </source>
</evidence>
<proteinExistence type="predicted"/>
<dbReference type="EMBL" id="QTSX02005108">
    <property type="protein sequence ID" value="KAJ9061000.1"/>
    <property type="molecule type" value="Genomic_DNA"/>
</dbReference>
<organism evidence="1 2">
    <name type="scientific">Entomophthora muscae</name>
    <dbReference type="NCBI Taxonomy" id="34485"/>
    <lineage>
        <taxon>Eukaryota</taxon>
        <taxon>Fungi</taxon>
        <taxon>Fungi incertae sedis</taxon>
        <taxon>Zoopagomycota</taxon>
        <taxon>Entomophthoromycotina</taxon>
        <taxon>Entomophthoromycetes</taxon>
        <taxon>Entomophthorales</taxon>
        <taxon>Entomophthoraceae</taxon>
        <taxon>Entomophthora</taxon>
    </lineage>
</organism>
<sequence>MGPCLVSNVEASTDQAAALKWVHQELQVTLAAAVTTYKEYTDCKRQEGPTYRPGTETPSSQPIIVEGEPEYELNCILASEFYKRNPTAVGHPKLTLAAMKLLPTHKNFSLSHLLDGGIVPQANVEDNVTLGSIMLGIIQPSRKAQKAKNRLQN</sequence>
<gene>
    <name evidence="1" type="ORF">DSO57_1024981</name>
</gene>
<comment type="caution">
    <text evidence="1">The sequence shown here is derived from an EMBL/GenBank/DDBJ whole genome shotgun (WGS) entry which is preliminary data.</text>
</comment>
<name>A0ACC2SF88_9FUNG</name>
<evidence type="ECO:0000313" key="2">
    <source>
        <dbReference type="Proteomes" id="UP001165960"/>
    </source>
</evidence>